<evidence type="ECO:0000313" key="2">
    <source>
        <dbReference type="EMBL" id="EAT47386.1"/>
    </source>
</evidence>
<reference evidence="2" key="1">
    <citation type="submission" date="2005-10" db="EMBL/GenBank/DDBJ databases">
        <authorList>
            <person name="Loftus B.J."/>
            <person name="Nene V.M."/>
            <person name="Hannick L.I."/>
            <person name="Bidwell S."/>
            <person name="Haas B."/>
            <person name="Amedeo P."/>
            <person name="Orvis J."/>
            <person name="Wortman J.R."/>
            <person name="White O.R."/>
            <person name="Salzberg S."/>
            <person name="Shumway M."/>
            <person name="Koo H."/>
            <person name="Zhao Y."/>
            <person name="Holmes M."/>
            <person name="Miller J."/>
            <person name="Schatz M."/>
            <person name="Pop M."/>
            <person name="Pai G."/>
            <person name="Utterback T."/>
            <person name="Rogers Y.-H."/>
            <person name="Kravitz S."/>
            <person name="Fraser C.M."/>
        </authorList>
    </citation>
    <scope>NUCLEOTIDE SEQUENCE</scope>
    <source>
        <strain evidence="2">Liverpool</strain>
    </source>
</reference>
<reference evidence="2" key="3">
    <citation type="submission" date="2012-09" db="EMBL/GenBank/DDBJ databases">
        <authorList>
            <consortium name="VectorBase"/>
        </authorList>
    </citation>
    <scope>NUCLEOTIDE SEQUENCE</scope>
    <source>
        <strain evidence="2">Liverpool</strain>
    </source>
</reference>
<gene>
    <name evidence="2" type="ORF">AaeL_AAEL001502</name>
</gene>
<dbReference type="HOGENOM" id="CLU_2777912_0_0_1"/>
<dbReference type="AlphaFoldDB" id="Q17L40"/>
<dbReference type="Proteomes" id="UP000682892">
    <property type="component" value="Unassembled WGS sequence"/>
</dbReference>
<organism evidence="2 3">
    <name type="scientific">Aedes aegypti</name>
    <name type="common">Yellowfever mosquito</name>
    <name type="synonym">Culex aegypti</name>
    <dbReference type="NCBI Taxonomy" id="7159"/>
    <lineage>
        <taxon>Eukaryota</taxon>
        <taxon>Metazoa</taxon>
        <taxon>Ecdysozoa</taxon>
        <taxon>Arthropoda</taxon>
        <taxon>Hexapoda</taxon>
        <taxon>Insecta</taxon>
        <taxon>Pterygota</taxon>
        <taxon>Neoptera</taxon>
        <taxon>Endopterygota</taxon>
        <taxon>Diptera</taxon>
        <taxon>Nematocera</taxon>
        <taxon>Culicoidea</taxon>
        <taxon>Culicidae</taxon>
        <taxon>Culicinae</taxon>
        <taxon>Aedini</taxon>
        <taxon>Aedes</taxon>
        <taxon>Stegomyia</taxon>
    </lineage>
</organism>
<reference evidence="2" key="2">
    <citation type="journal article" date="2007" name="Science">
        <title>Genome sequence of Aedes aegypti, a major arbovirus vector.</title>
        <authorList>
            <person name="Nene V."/>
            <person name="Wortman J.R."/>
            <person name="Lawson D."/>
            <person name="Haas B."/>
            <person name="Kodira C."/>
            <person name="Tu Z.J."/>
            <person name="Loftus B."/>
            <person name="Xi Z."/>
            <person name="Megy K."/>
            <person name="Grabherr M."/>
            <person name="Ren Q."/>
            <person name="Zdobnov E.M."/>
            <person name="Lobo N.F."/>
            <person name="Campbell K.S."/>
            <person name="Brown S.E."/>
            <person name="Bonaldo M.F."/>
            <person name="Zhu J."/>
            <person name="Sinkins S.P."/>
            <person name="Hogenkamp D.G."/>
            <person name="Amedeo P."/>
            <person name="Arensburger P."/>
            <person name="Atkinson P.W."/>
            <person name="Bidwell S."/>
            <person name="Biedler J."/>
            <person name="Birney E."/>
            <person name="Bruggner R.V."/>
            <person name="Costas J."/>
            <person name="Coy M.R."/>
            <person name="Crabtree J."/>
            <person name="Crawford M."/>
            <person name="Debruyn B."/>
            <person name="Decaprio D."/>
            <person name="Eiglmeier K."/>
            <person name="Eisenstadt E."/>
            <person name="El-Dorry H."/>
            <person name="Gelbart W.M."/>
            <person name="Gomes S.L."/>
            <person name="Hammond M."/>
            <person name="Hannick L.I."/>
            <person name="Hogan J.R."/>
            <person name="Holmes M.H."/>
            <person name="Jaffe D."/>
            <person name="Johnston J.S."/>
            <person name="Kennedy R.C."/>
            <person name="Koo H."/>
            <person name="Kravitz S."/>
            <person name="Kriventseva E.V."/>
            <person name="Kulp D."/>
            <person name="Labutti K."/>
            <person name="Lee E."/>
            <person name="Li S."/>
            <person name="Lovin D.D."/>
            <person name="Mao C."/>
            <person name="Mauceli E."/>
            <person name="Menck C.F."/>
            <person name="Miller J.R."/>
            <person name="Montgomery P."/>
            <person name="Mori A."/>
            <person name="Nascimento A.L."/>
            <person name="Naveira H.F."/>
            <person name="Nusbaum C."/>
            <person name="O'leary S."/>
            <person name="Orvis J."/>
            <person name="Pertea M."/>
            <person name="Quesneville H."/>
            <person name="Reidenbach K.R."/>
            <person name="Rogers Y.H."/>
            <person name="Roth C.W."/>
            <person name="Schneider J.R."/>
            <person name="Schatz M."/>
            <person name="Shumway M."/>
            <person name="Stanke M."/>
            <person name="Stinson E.O."/>
            <person name="Tubio J.M."/>
            <person name="Vanzee J.P."/>
            <person name="Verjovski-Almeida S."/>
            <person name="Werner D."/>
            <person name="White O."/>
            <person name="Wyder S."/>
            <person name="Zeng Q."/>
            <person name="Zhao Q."/>
            <person name="Zhao Y."/>
            <person name="Hill C.A."/>
            <person name="Raikhel A.S."/>
            <person name="Soares M.B."/>
            <person name="Knudson D.L."/>
            <person name="Lee N.H."/>
            <person name="Galagan J."/>
            <person name="Salzberg S.L."/>
            <person name="Paulsen I.T."/>
            <person name="Dimopoulos G."/>
            <person name="Collins F.H."/>
            <person name="Birren B."/>
            <person name="Fraser-Liggett C.M."/>
            <person name="Severson D.W."/>
        </authorList>
    </citation>
    <scope>NUCLEOTIDE SEQUENCE [LARGE SCALE GENOMIC DNA]</scope>
    <source>
        <strain evidence="2">Liverpool</strain>
    </source>
</reference>
<protein>
    <submittedName>
        <fullName evidence="2">AAEL001502-PA</fullName>
    </submittedName>
</protein>
<name>Q17L40_AEDAE</name>
<sequence>MGGSVALQSRQTERIFSLQSERLPTVSFAIPECPAGRRARLERNNPFSASHCVSPRSGKGQRDDTRDST</sequence>
<feature type="region of interest" description="Disordered" evidence="1">
    <location>
        <begin position="37"/>
        <end position="69"/>
    </location>
</feature>
<evidence type="ECO:0000256" key="1">
    <source>
        <dbReference type="SAM" id="MobiDB-lite"/>
    </source>
</evidence>
<feature type="compositionally biased region" description="Basic and acidic residues" evidence="1">
    <location>
        <begin position="60"/>
        <end position="69"/>
    </location>
</feature>
<dbReference type="PaxDb" id="7159-AAEL001502-PA"/>
<dbReference type="EMBL" id="CH477219">
    <property type="protein sequence ID" value="EAT47386.1"/>
    <property type="molecule type" value="Genomic_DNA"/>
</dbReference>
<accession>Q17L40</accession>
<evidence type="ECO:0000313" key="3">
    <source>
        <dbReference type="Proteomes" id="UP000682892"/>
    </source>
</evidence>
<proteinExistence type="predicted"/>